<dbReference type="CDD" id="cd09912">
    <property type="entry name" value="DLP_2"/>
    <property type="match status" value="1"/>
</dbReference>
<keyword evidence="3" id="KW-0378">Hydrolase</keyword>
<evidence type="ECO:0000313" key="9">
    <source>
        <dbReference type="Proteomes" id="UP000593626"/>
    </source>
</evidence>
<reference evidence="8 9" key="1">
    <citation type="submission" date="2019-07" db="EMBL/GenBank/DDBJ databases">
        <title>Genome sequence of 2 isolates from Red Sea Mangroves.</title>
        <authorList>
            <person name="Sefrji F."/>
            <person name="Michoud G."/>
            <person name="Merlino G."/>
            <person name="Daffonchio D."/>
        </authorList>
    </citation>
    <scope>NUCLEOTIDE SEQUENCE [LARGE SCALE GENOMIC DNA]</scope>
    <source>
        <strain evidence="8 9">R1DC41</strain>
    </source>
</reference>
<accession>A0A7S8CB14</accession>
<dbReference type="AlphaFoldDB" id="A0A7S8CB14"/>
<evidence type="ECO:0000259" key="7">
    <source>
        <dbReference type="Pfam" id="PF00350"/>
    </source>
</evidence>
<dbReference type="InterPro" id="IPR045063">
    <property type="entry name" value="Dynamin_N"/>
</dbReference>
<dbReference type="Gene3D" id="3.40.50.300">
    <property type="entry name" value="P-loop containing nucleotide triphosphate hydrolases"/>
    <property type="match status" value="2"/>
</dbReference>
<protein>
    <recommendedName>
        <fullName evidence="7">Dynamin N-terminal domain-containing protein</fullName>
    </recommendedName>
</protein>
<dbReference type="GO" id="GO:0005525">
    <property type="term" value="F:GTP binding"/>
    <property type="evidence" value="ECO:0007669"/>
    <property type="project" value="UniProtKB-KW"/>
</dbReference>
<dbReference type="RefSeq" id="WP_239674177.1">
    <property type="nucleotide sequence ID" value="NZ_CP049742.1"/>
</dbReference>
<dbReference type="KEGG" id="mcui:G8O30_06565"/>
<dbReference type="SUPFAM" id="SSF52540">
    <property type="entry name" value="P-loop containing nucleoside triphosphate hydrolases"/>
    <property type="match status" value="2"/>
</dbReference>
<keyword evidence="2" id="KW-0547">Nucleotide-binding</keyword>
<dbReference type="GO" id="GO:0008053">
    <property type="term" value="P:mitochondrial fusion"/>
    <property type="evidence" value="ECO:0007669"/>
    <property type="project" value="TreeGrafter"/>
</dbReference>
<feature type="domain" description="Dynamin N-terminal" evidence="7">
    <location>
        <begin position="604"/>
        <end position="816"/>
    </location>
</feature>
<keyword evidence="9" id="KW-1185">Reference proteome</keyword>
<evidence type="ECO:0000313" key="8">
    <source>
        <dbReference type="EMBL" id="QPC46647.1"/>
    </source>
</evidence>
<dbReference type="GO" id="GO:0016020">
    <property type="term" value="C:membrane"/>
    <property type="evidence" value="ECO:0007669"/>
    <property type="project" value="UniProtKB-SubCell"/>
</dbReference>
<evidence type="ECO:0000256" key="3">
    <source>
        <dbReference type="ARBA" id="ARBA00022801"/>
    </source>
</evidence>
<dbReference type="Pfam" id="PF00350">
    <property type="entry name" value="Dynamin_N"/>
    <property type="match status" value="2"/>
</dbReference>
<evidence type="ECO:0000256" key="6">
    <source>
        <dbReference type="SAM" id="Coils"/>
    </source>
</evidence>
<name>A0A7S8CB14_9BACI</name>
<dbReference type="PANTHER" id="PTHR10465:SF0">
    <property type="entry name" value="SARCALUMENIN"/>
    <property type="match status" value="1"/>
</dbReference>
<dbReference type="EMBL" id="CP049742">
    <property type="protein sequence ID" value="QPC46647.1"/>
    <property type="molecule type" value="Genomic_DNA"/>
</dbReference>
<dbReference type="GO" id="GO:0003924">
    <property type="term" value="F:GTPase activity"/>
    <property type="evidence" value="ECO:0007669"/>
    <property type="project" value="InterPro"/>
</dbReference>
<organism evidence="8 9">
    <name type="scientific">Mangrovibacillus cuniculi</name>
    <dbReference type="NCBI Taxonomy" id="2593652"/>
    <lineage>
        <taxon>Bacteria</taxon>
        <taxon>Bacillati</taxon>
        <taxon>Bacillota</taxon>
        <taxon>Bacilli</taxon>
        <taxon>Bacillales</taxon>
        <taxon>Bacillaceae</taxon>
        <taxon>Mangrovibacillus</taxon>
    </lineage>
</organism>
<evidence type="ECO:0000256" key="2">
    <source>
        <dbReference type="ARBA" id="ARBA00022741"/>
    </source>
</evidence>
<dbReference type="InterPro" id="IPR027094">
    <property type="entry name" value="Mitofusin_fam"/>
</dbReference>
<gene>
    <name evidence="8" type="ORF">G8O30_06565</name>
</gene>
<dbReference type="InterPro" id="IPR027417">
    <property type="entry name" value="P-loop_NTPase"/>
</dbReference>
<keyword evidence="4" id="KW-0342">GTP-binding</keyword>
<feature type="coiled-coil region" evidence="6">
    <location>
        <begin position="484"/>
        <end position="518"/>
    </location>
</feature>
<sequence>MVVKQQTSQTIEVTIKSFYQNGDTTRVQRAFELKDKFFSNEKYIAFCGHFSAGKSTVLNKILDGNWLPSSPIPTSANIVLLRNQDVEKLTFINRDSERYELPSSSFLSISELAKDGEEIVQMEISSPNIAIPKGVVVLDTPGVDSTDAAHQELTEGSLHLVDHIVYVTDYNHVLSEVNHQFLDSIQQLGIPVTFVVNQMDKHVEEEISFNEFAFGVKEMVQAYGVREDSVYFISAKNQEDFQAEWQVFEKHLKGLYKELHAQNSAELRSIKQLRDQHEEWLNVEKMQLIEERNNYTEESSLSDAEKALLENHRKVSERMEQFEKDSVNEWIKGVKDINLMPFSIRENIRSLLETYTTGFKIGFFSTKKKVKHEQDSRLVECHHLLNEETQKKLEWHVKNKLESIFDVFPETKESFRLKIDQVDFRISIQELESFCKEQADVTGEFLLQVTSQIEELIKSKVRLFIREFWVAWQENHLLVNQADLKFVNEKQKKYESKVEEFNSKITMLECKLDDHKKNKEVVLDVIVEDPRNPISMVAQHNTPSKMIGEENVLTSFELNDKENFEKVTGIEKFLQVAEQYPYLDGITNKIKDVLQEKQKKQLKIVLFGAFSAGKSSLANALLGEWFLPSSPNPMTATITSIAPPTNEFKHNTGVVKWKTEQDLVNELNSRLSRNMSTLEEWINNDLNQSSFSDDDQKFLEQFQSSITFVRDKLGQQLATTVKECHSWIAQEEKSMFVKEVTLYIQSFLSDLGVTLIDTPGADSIHARHTNVAFNYMKEADIILYVTYYHHAFAKADRAFLAQLGRVKSAFEHDKMFFLVNAIDLAESEEEKEQVISYVRKELATLGIQNPRLYGVSSLKGLRDPMSKDSGIPGVKGILTDFIQNDLASVYERALVSLVREAERLTLIEQEWSNKSKEEKQNAFIERESNMQETVNMLNEMEVSYGASVKRELHELLHYVHQRISLAMNDYFKESFNPAALKVRDKALLQEALEEWITSISFLLEEEIRATILRVEKQIKRSDQQVKDQMKMELHSTIPWYTYTWNGKKEWESPEVFADSSWWNKQELQPALRHFRSAQSFFVKGEKEKMLDELQTIGSKQVRNQLEWWENQLYNWYSRQWETSHQEWIDVLKIDINDQFMVSKQDQKTISYTQLLEVIKKMAT</sequence>
<feature type="domain" description="Dynamin N-terminal" evidence="7">
    <location>
        <begin position="44"/>
        <end position="198"/>
    </location>
</feature>
<proteinExistence type="predicted"/>
<evidence type="ECO:0000256" key="5">
    <source>
        <dbReference type="ARBA" id="ARBA00023136"/>
    </source>
</evidence>
<comment type="subcellular location">
    <subcellularLocation>
        <location evidence="1">Membrane</location>
    </subcellularLocation>
</comment>
<keyword evidence="5" id="KW-0472">Membrane</keyword>
<evidence type="ECO:0000256" key="1">
    <source>
        <dbReference type="ARBA" id="ARBA00004370"/>
    </source>
</evidence>
<keyword evidence="6" id="KW-0175">Coiled coil</keyword>
<evidence type="ECO:0000256" key="4">
    <source>
        <dbReference type="ARBA" id="ARBA00023134"/>
    </source>
</evidence>
<dbReference type="Proteomes" id="UP000593626">
    <property type="component" value="Chromosome"/>
</dbReference>
<dbReference type="PANTHER" id="PTHR10465">
    <property type="entry name" value="TRANSMEMBRANE GTPASE FZO1"/>
    <property type="match status" value="1"/>
</dbReference>